<keyword evidence="3" id="KW-1185">Reference proteome</keyword>
<comment type="caution">
    <text evidence="2">The sequence shown here is derived from an EMBL/GenBank/DDBJ whole genome shotgun (WGS) entry which is preliminary data.</text>
</comment>
<dbReference type="AlphaFoldDB" id="A0AAV1L776"/>
<evidence type="ECO:0000313" key="2">
    <source>
        <dbReference type="EMBL" id="CAK1590760.1"/>
    </source>
</evidence>
<protein>
    <submittedName>
        <fullName evidence="2">Uncharacterized protein</fullName>
    </submittedName>
</protein>
<organism evidence="2 3">
    <name type="scientific">Parnassius mnemosyne</name>
    <name type="common">clouded apollo</name>
    <dbReference type="NCBI Taxonomy" id="213953"/>
    <lineage>
        <taxon>Eukaryota</taxon>
        <taxon>Metazoa</taxon>
        <taxon>Ecdysozoa</taxon>
        <taxon>Arthropoda</taxon>
        <taxon>Hexapoda</taxon>
        <taxon>Insecta</taxon>
        <taxon>Pterygota</taxon>
        <taxon>Neoptera</taxon>
        <taxon>Endopterygota</taxon>
        <taxon>Lepidoptera</taxon>
        <taxon>Glossata</taxon>
        <taxon>Ditrysia</taxon>
        <taxon>Papilionoidea</taxon>
        <taxon>Papilionidae</taxon>
        <taxon>Parnassiinae</taxon>
        <taxon>Parnassini</taxon>
        <taxon>Parnassius</taxon>
        <taxon>Driopa</taxon>
    </lineage>
</organism>
<evidence type="ECO:0000256" key="1">
    <source>
        <dbReference type="SAM" id="SignalP"/>
    </source>
</evidence>
<feature type="chain" id="PRO_5043382112" evidence="1">
    <location>
        <begin position="24"/>
        <end position="255"/>
    </location>
</feature>
<sequence length="255" mass="29942">MNQLTRARDVLFVLLSLLYLKECAKDVFHNVDEKYHLVTEAYSVTKNLFIQGRDSYEMLKNRSLHVMDTFLDLVTIVNEEMAKELRSAIVKFYKIKYFHDFTHYVISMEEIVNITEHCLKEPVEKLELIRKQFHSVIKNFHDSRNFEVVNKCYSELPDEVAAAHCLLHQAVLFNETMEANLITIVEIKTRQHAQDMNATLFGVRECLNDFVPNFFEQLLVDAYTNSCGFLKVANASVSDMMEDRWRKYHDINKGK</sequence>
<reference evidence="2 3" key="1">
    <citation type="submission" date="2023-11" db="EMBL/GenBank/DDBJ databases">
        <authorList>
            <person name="Hedman E."/>
            <person name="Englund M."/>
            <person name="Stromberg M."/>
            <person name="Nyberg Akerstrom W."/>
            <person name="Nylinder S."/>
            <person name="Jareborg N."/>
            <person name="Kallberg Y."/>
            <person name="Kronander E."/>
        </authorList>
    </citation>
    <scope>NUCLEOTIDE SEQUENCE [LARGE SCALE GENOMIC DNA]</scope>
</reference>
<gene>
    <name evidence="2" type="ORF">PARMNEM_LOCUS11079</name>
</gene>
<feature type="signal peptide" evidence="1">
    <location>
        <begin position="1"/>
        <end position="23"/>
    </location>
</feature>
<evidence type="ECO:0000313" key="3">
    <source>
        <dbReference type="Proteomes" id="UP001314205"/>
    </source>
</evidence>
<proteinExistence type="predicted"/>
<name>A0AAV1L776_9NEOP</name>
<accession>A0AAV1L776</accession>
<keyword evidence="1" id="KW-0732">Signal</keyword>
<dbReference type="EMBL" id="CAVLGL010000086">
    <property type="protein sequence ID" value="CAK1590760.1"/>
    <property type="molecule type" value="Genomic_DNA"/>
</dbReference>
<dbReference type="Proteomes" id="UP001314205">
    <property type="component" value="Unassembled WGS sequence"/>
</dbReference>